<dbReference type="PANTHER" id="PTHR35812">
    <property type="entry name" value="LIPOPROTEIN"/>
    <property type="match status" value="1"/>
</dbReference>
<feature type="domain" description="Lcl C-terminal" evidence="1">
    <location>
        <begin position="56"/>
        <end position="224"/>
    </location>
</feature>
<accession>A0A0E2AZM8</accession>
<evidence type="ECO:0000259" key="1">
    <source>
        <dbReference type="Pfam" id="PF07603"/>
    </source>
</evidence>
<dbReference type="Proteomes" id="UP000006253">
    <property type="component" value="Unassembled WGS sequence"/>
</dbReference>
<protein>
    <submittedName>
        <fullName evidence="2">PF07603 family protein</fullName>
    </submittedName>
</protein>
<dbReference type="InterPro" id="IPR011460">
    <property type="entry name" value="Lcl_C"/>
</dbReference>
<evidence type="ECO:0000313" key="2">
    <source>
        <dbReference type="EMBL" id="EKO13970.1"/>
    </source>
</evidence>
<evidence type="ECO:0000313" key="3">
    <source>
        <dbReference type="Proteomes" id="UP000006253"/>
    </source>
</evidence>
<dbReference type="PANTHER" id="PTHR35812:SF1">
    <property type="entry name" value="LIPOPROTEIN"/>
    <property type="match status" value="1"/>
</dbReference>
<comment type="caution">
    <text evidence="2">The sequence shown here is derived from an EMBL/GenBank/DDBJ whole genome shotgun (WGS) entry which is preliminary data.</text>
</comment>
<reference evidence="2 3" key="1">
    <citation type="submission" date="2012-10" db="EMBL/GenBank/DDBJ databases">
        <authorList>
            <person name="Harkins D.M."/>
            <person name="Durkin A.S."/>
            <person name="Brinkac L.M."/>
            <person name="Selengut J.D."/>
            <person name="Sanka R."/>
            <person name="DePew J."/>
            <person name="Purushe J."/>
            <person name="Peacock S.J."/>
            <person name="Thaipadungpanit J."/>
            <person name="Wuthiekanun V.W."/>
            <person name="Day N.P."/>
            <person name="Vinetz J.M."/>
            <person name="Sutton G.G."/>
            <person name="Nelson W.C."/>
            <person name="Fouts D.E."/>
        </authorList>
    </citation>
    <scope>NUCLEOTIDE SEQUENCE [LARGE SCALE GENOMIC DNA]</scope>
    <source>
        <strain evidence="2 3">H1</strain>
    </source>
</reference>
<dbReference type="RefSeq" id="WP_000760764.1">
    <property type="nucleotide sequence ID" value="NZ_AHMY02000066.1"/>
</dbReference>
<dbReference type="NCBIfam" id="NF047850">
    <property type="entry name" value="Lsa25"/>
    <property type="match status" value="1"/>
</dbReference>
<dbReference type="GeneID" id="61142139"/>
<dbReference type="Pfam" id="PF07603">
    <property type="entry name" value="Lcl_C"/>
    <property type="match status" value="1"/>
</dbReference>
<sequence>MKKYQYILIFYILFSFFVNCEEKPDDTTLGFINEDEKVLLAGMLFFNPYSVDTTSGTITDTTSRLMWKICTQGQALRVGQNGQYDCEGINDASTIIGRYGASLFQYCSLNLNDCNTISIPQVLVGQTPGFSGTSEAYDTCSQDRTAGHSDWRLPTLPELKALTASGSLNSFILKFPNTVEDHYWTSWTKEGTVDTAHTISFEASHFGEEMAFAKTNRNFVRCVRSLP</sequence>
<dbReference type="EMBL" id="AHMY02000066">
    <property type="protein sequence ID" value="EKO13970.1"/>
    <property type="molecule type" value="Genomic_DNA"/>
</dbReference>
<name>A0A0E2AZM8_9LEPT</name>
<gene>
    <name evidence="2" type="ORF">LEP1GSC081_0283</name>
</gene>
<proteinExistence type="predicted"/>
<dbReference type="AlphaFoldDB" id="A0A0E2AZM8"/>
<organism evidence="2 3">
    <name type="scientific">Leptospira kirschneri str. H1</name>
    <dbReference type="NCBI Taxonomy" id="1049966"/>
    <lineage>
        <taxon>Bacteria</taxon>
        <taxon>Pseudomonadati</taxon>
        <taxon>Spirochaetota</taxon>
        <taxon>Spirochaetia</taxon>
        <taxon>Leptospirales</taxon>
        <taxon>Leptospiraceae</taxon>
        <taxon>Leptospira</taxon>
    </lineage>
</organism>